<keyword evidence="3 6" id="KW-0285">Flavoprotein</keyword>
<dbReference type="InterPro" id="IPR009100">
    <property type="entry name" value="AcylCoA_DH/oxidase_NM_dom_sf"/>
</dbReference>
<evidence type="ECO:0000259" key="8">
    <source>
        <dbReference type="Pfam" id="PF02770"/>
    </source>
</evidence>
<dbReference type="InterPro" id="IPR006091">
    <property type="entry name" value="Acyl-CoA_Oxase/DH_mid-dom"/>
</dbReference>
<dbReference type="RefSeq" id="WP_029721283.1">
    <property type="nucleotide sequence ID" value="NZ_JAJUIW010000002.1"/>
</dbReference>
<keyword evidence="11" id="KW-1185">Reference proteome</keyword>
<dbReference type="Gene3D" id="1.10.540.10">
    <property type="entry name" value="Acyl-CoA dehydrogenase/oxidase, N-terminal domain"/>
    <property type="match status" value="1"/>
</dbReference>
<sequence length="372" mass="40524">MARALTSEQQDLVDAVTQFCRREVGTGTPGVHHDQELYRKMADLGWLGISLPEKYGGSGLGMTELRLFLETTAYWKAPISGFATTIISAAAYERFGTEEQKQAVLTGVVQGRVESISMSEPGAGSDVGALSCRAERRPGGYLINGQKTWCSNAHIADHILLIARTSTDGGKHDGLTQFMVPTNIDGLEIRGIDTMGGKEVNDLFFTDCFVPDSAVVGEVGHGWKQLMAGLNLERMILAANMLGTAQRAFDDTVTYVKQREQFGRPIGSFQALRHRIADMATELECARLLVADVARTIDENPDKMFPREASMAKLKCTELAKHVALEGMQMMGGYGYATEYGMEAVLRSTVVSTVYGGTSEIQRDIIGKSYGL</sequence>
<dbReference type="Pfam" id="PF02770">
    <property type="entry name" value="Acyl-CoA_dh_M"/>
    <property type="match status" value="1"/>
</dbReference>
<dbReference type="InterPro" id="IPR037069">
    <property type="entry name" value="AcylCoA_DH/ox_N_sf"/>
</dbReference>
<dbReference type="Gene3D" id="1.20.140.10">
    <property type="entry name" value="Butyryl-CoA Dehydrogenase, subunit A, domain 3"/>
    <property type="match status" value="1"/>
</dbReference>
<dbReference type="InterPro" id="IPR013786">
    <property type="entry name" value="AcylCoA_DH/ox_N"/>
</dbReference>
<dbReference type="Pfam" id="PF00441">
    <property type="entry name" value="Acyl-CoA_dh_1"/>
    <property type="match status" value="1"/>
</dbReference>
<dbReference type="OrthoDB" id="3205875at2"/>
<dbReference type="InterPro" id="IPR036250">
    <property type="entry name" value="AcylCo_DH-like_C"/>
</dbReference>
<dbReference type="STRING" id="28042.GU90_02585"/>
<dbReference type="InterPro" id="IPR009075">
    <property type="entry name" value="AcylCo_DH/oxidase_C"/>
</dbReference>
<dbReference type="Gene3D" id="2.40.110.10">
    <property type="entry name" value="Butyryl-CoA Dehydrogenase, subunit A, domain 2"/>
    <property type="match status" value="1"/>
</dbReference>
<dbReference type="SUPFAM" id="SSF47203">
    <property type="entry name" value="Acyl-CoA dehydrogenase C-terminal domain-like"/>
    <property type="match status" value="1"/>
</dbReference>
<evidence type="ECO:0000313" key="10">
    <source>
        <dbReference type="EMBL" id="KEI45791.1"/>
    </source>
</evidence>
<dbReference type="PANTHER" id="PTHR43884">
    <property type="entry name" value="ACYL-COA DEHYDROGENASE"/>
    <property type="match status" value="1"/>
</dbReference>
<evidence type="ECO:0000256" key="6">
    <source>
        <dbReference type="RuleBase" id="RU362125"/>
    </source>
</evidence>
<comment type="similarity">
    <text evidence="2 6">Belongs to the acyl-CoA dehydrogenase family.</text>
</comment>
<evidence type="ECO:0000256" key="2">
    <source>
        <dbReference type="ARBA" id="ARBA00009347"/>
    </source>
</evidence>
<feature type="domain" description="Acyl-CoA oxidase/dehydrogenase middle" evidence="8">
    <location>
        <begin position="116"/>
        <end position="208"/>
    </location>
</feature>
<dbReference type="AlphaFoldDB" id="A0A073B2K8"/>
<reference evidence="10 11" key="1">
    <citation type="submission" date="2014-06" db="EMBL/GenBank/DDBJ databases">
        <title>Saccharopolyspora rectivirgula DSM-43113 Genome sequencing.</title>
        <authorList>
            <person name="Barrera C."/>
            <person name="Millon L."/>
            <person name="Rognon B."/>
            <person name="Zaugg C."/>
            <person name="Monod M."/>
        </authorList>
    </citation>
    <scope>NUCLEOTIDE SEQUENCE [LARGE SCALE GENOMIC DNA]</scope>
    <source>
        <strain evidence="10 11">DSM 43113</strain>
    </source>
</reference>
<protein>
    <submittedName>
        <fullName evidence="10">Acyl-CoA dehydrogenase</fullName>
    </submittedName>
</protein>
<name>A0A073B2K8_9PSEU</name>
<dbReference type="Pfam" id="PF02771">
    <property type="entry name" value="Acyl-CoA_dh_N"/>
    <property type="match status" value="1"/>
</dbReference>
<feature type="domain" description="Acyl-CoA dehydrogenase/oxidase C-terminal" evidence="7">
    <location>
        <begin position="220"/>
        <end position="369"/>
    </location>
</feature>
<dbReference type="EMBL" id="JNVU01000009">
    <property type="protein sequence ID" value="KEI45791.1"/>
    <property type="molecule type" value="Genomic_DNA"/>
</dbReference>
<comment type="cofactor">
    <cofactor evidence="1 6">
        <name>FAD</name>
        <dbReference type="ChEBI" id="CHEBI:57692"/>
    </cofactor>
</comment>
<evidence type="ECO:0000259" key="7">
    <source>
        <dbReference type="Pfam" id="PF00441"/>
    </source>
</evidence>
<dbReference type="InterPro" id="IPR046373">
    <property type="entry name" value="Acyl-CoA_Oxase/DH_mid-dom_sf"/>
</dbReference>
<feature type="domain" description="Acyl-CoA dehydrogenase/oxidase N-terminal" evidence="9">
    <location>
        <begin position="6"/>
        <end position="111"/>
    </location>
</feature>
<evidence type="ECO:0000256" key="5">
    <source>
        <dbReference type="ARBA" id="ARBA00023002"/>
    </source>
</evidence>
<evidence type="ECO:0000256" key="4">
    <source>
        <dbReference type="ARBA" id="ARBA00022827"/>
    </source>
</evidence>
<dbReference type="PANTHER" id="PTHR43884:SF20">
    <property type="entry name" value="ACYL-COA DEHYDROGENASE FADE28"/>
    <property type="match status" value="1"/>
</dbReference>
<dbReference type="FunFam" id="1.20.140.10:FF:000001">
    <property type="entry name" value="Acyl-CoA dehydrogenase"/>
    <property type="match status" value="1"/>
</dbReference>
<evidence type="ECO:0000259" key="9">
    <source>
        <dbReference type="Pfam" id="PF02771"/>
    </source>
</evidence>
<organism evidence="10 11">
    <name type="scientific">Saccharopolyspora rectivirgula</name>
    <dbReference type="NCBI Taxonomy" id="28042"/>
    <lineage>
        <taxon>Bacteria</taxon>
        <taxon>Bacillati</taxon>
        <taxon>Actinomycetota</taxon>
        <taxon>Actinomycetes</taxon>
        <taxon>Pseudonocardiales</taxon>
        <taxon>Pseudonocardiaceae</taxon>
        <taxon>Saccharopolyspora</taxon>
    </lineage>
</organism>
<dbReference type="eggNOG" id="COG1960">
    <property type="taxonomic scope" value="Bacteria"/>
</dbReference>
<comment type="caution">
    <text evidence="10">The sequence shown here is derived from an EMBL/GenBank/DDBJ whole genome shotgun (WGS) entry which is preliminary data.</text>
</comment>
<keyword evidence="5 6" id="KW-0560">Oxidoreductase</keyword>
<gene>
    <name evidence="10" type="ORF">GU90_02585</name>
</gene>
<dbReference type="GO" id="GO:0003995">
    <property type="term" value="F:acyl-CoA dehydrogenase activity"/>
    <property type="evidence" value="ECO:0007669"/>
    <property type="project" value="TreeGrafter"/>
</dbReference>
<evidence type="ECO:0000313" key="11">
    <source>
        <dbReference type="Proteomes" id="UP000031419"/>
    </source>
</evidence>
<dbReference type="CDD" id="cd00567">
    <property type="entry name" value="ACAD"/>
    <property type="match status" value="1"/>
</dbReference>
<accession>A0A073B2K8</accession>
<evidence type="ECO:0000256" key="3">
    <source>
        <dbReference type="ARBA" id="ARBA00022630"/>
    </source>
</evidence>
<dbReference type="PIRSF" id="PIRSF016578">
    <property type="entry name" value="HsaA"/>
    <property type="match status" value="1"/>
</dbReference>
<dbReference type="SUPFAM" id="SSF56645">
    <property type="entry name" value="Acyl-CoA dehydrogenase NM domain-like"/>
    <property type="match status" value="1"/>
</dbReference>
<evidence type="ECO:0000256" key="1">
    <source>
        <dbReference type="ARBA" id="ARBA00001974"/>
    </source>
</evidence>
<proteinExistence type="inferred from homology"/>
<dbReference type="Proteomes" id="UP000031419">
    <property type="component" value="Unassembled WGS sequence"/>
</dbReference>
<dbReference type="GO" id="GO:0050660">
    <property type="term" value="F:flavin adenine dinucleotide binding"/>
    <property type="evidence" value="ECO:0007669"/>
    <property type="project" value="InterPro"/>
</dbReference>
<keyword evidence="4 6" id="KW-0274">FAD</keyword>